<gene>
    <name evidence="1" type="ORF">ACFOVS_04035</name>
</gene>
<dbReference type="RefSeq" id="WP_247259441.1">
    <property type="nucleotide sequence ID" value="NZ_JALJQZ010000002.1"/>
</dbReference>
<evidence type="ECO:0000313" key="2">
    <source>
        <dbReference type="Proteomes" id="UP001595697"/>
    </source>
</evidence>
<dbReference type="Proteomes" id="UP001595697">
    <property type="component" value="Unassembled WGS sequence"/>
</dbReference>
<evidence type="ECO:0008006" key="3">
    <source>
        <dbReference type="Google" id="ProtNLM"/>
    </source>
</evidence>
<dbReference type="EMBL" id="JBHSBD010000016">
    <property type="protein sequence ID" value="MFC3967304.1"/>
    <property type="molecule type" value="Genomic_DNA"/>
</dbReference>
<reference evidence="2" key="1">
    <citation type="journal article" date="2019" name="Int. J. Syst. Evol. Microbiol.">
        <title>The Global Catalogue of Microorganisms (GCM) 10K type strain sequencing project: providing services to taxonomists for standard genome sequencing and annotation.</title>
        <authorList>
            <consortium name="The Broad Institute Genomics Platform"/>
            <consortium name="The Broad Institute Genome Sequencing Center for Infectious Disease"/>
            <person name="Wu L."/>
            <person name="Ma J."/>
        </authorList>
    </citation>
    <scope>NUCLEOTIDE SEQUENCE [LARGE SCALE GENOMIC DNA]</scope>
    <source>
        <strain evidence="2">TBRC 5781</strain>
    </source>
</reference>
<dbReference type="Gene3D" id="3.60.110.10">
    <property type="entry name" value="Carbon-nitrogen hydrolase"/>
    <property type="match status" value="1"/>
</dbReference>
<dbReference type="InterPro" id="IPR036526">
    <property type="entry name" value="C-N_Hydrolase_sf"/>
</dbReference>
<sequence>MDTEFPDLSTLKECFRAIPDMDPTRRLKLAAYYLWHAFSRAPSPFLQSYADVSETVYLKEAKPLISEPDSIIAKFDLENDTALAKTLGVYLRAIDEVIAAENYGSFPVDPNVDWVIDGAPRAAFFIPESPRAWRSDKNPDDDHRVFNQRGLLKNRILPGVIDGADVKFYFLQSSQAPTTKIKFGAVLYPKIKFEYDPPETDDFIITKAACRKKDTIAADAIRRSHQEQCSITVFPEMTVDGDALAEIKNNLKLKPWLEEGPLGVVPDIVIAGSWHQQRDGAMYNVATVLDGNGDLKFEYRKRLKYRDAKSGRAERIEYGTELPVIILEHGLFGVGICLDYCDGSYPTPYGKLDVDCVLVPSCGNDQTMRSHIDKAWNLNLDRKSRAFVVQQGDSGQPRRPFLGYVLPPMAVKSSTQVASLTVRETWSTYDV</sequence>
<name>A0ABV8E581_9HYPH</name>
<dbReference type="SUPFAM" id="SSF56317">
    <property type="entry name" value="Carbon-nitrogen hydrolase"/>
    <property type="match status" value="1"/>
</dbReference>
<keyword evidence="2" id="KW-1185">Reference proteome</keyword>
<comment type="caution">
    <text evidence="1">The sequence shown here is derived from an EMBL/GenBank/DDBJ whole genome shotgun (WGS) entry which is preliminary data.</text>
</comment>
<evidence type="ECO:0000313" key="1">
    <source>
        <dbReference type="EMBL" id="MFC3967304.1"/>
    </source>
</evidence>
<organism evidence="1 2">
    <name type="scientific">Rhizobium lemnae</name>
    <dbReference type="NCBI Taxonomy" id="1214924"/>
    <lineage>
        <taxon>Bacteria</taxon>
        <taxon>Pseudomonadati</taxon>
        <taxon>Pseudomonadota</taxon>
        <taxon>Alphaproteobacteria</taxon>
        <taxon>Hyphomicrobiales</taxon>
        <taxon>Rhizobiaceae</taxon>
        <taxon>Rhizobium/Agrobacterium group</taxon>
        <taxon>Rhizobium</taxon>
    </lineage>
</organism>
<proteinExistence type="predicted"/>
<protein>
    <recommendedName>
        <fullName evidence="3">CN hydrolase domain-containing protein</fullName>
    </recommendedName>
</protein>
<accession>A0ABV8E581</accession>